<dbReference type="GO" id="GO:0016301">
    <property type="term" value="F:kinase activity"/>
    <property type="evidence" value="ECO:0007669"/>
    <property type="project" value="UniProtKB-KW"/>
</dbReference>
<feature type="domain" description="Aminoglycoside phosphotransferase" evidence="1">
    <location>
        <begin position="164"/>
        <end position="348"/>
    </location>
</feature>
<evidence type="ECO:0000313" key="3">
    <source>
        <dbReference type="Proteomes" id="UP000571817"/>
    </source>
</evidence>
<dbReference type="Proteomes" id="UP000571817">
    <property type="component" value="Unassembled WGS sequence"/>
</dbReference>
<dbReference type="Pfam" id="PF01636">
    <property type="entry name" value="APH"/>
    <property type="match status" value="1"/>
</dbReference>
<keyword evidence="3" id="KW-1185">Reference proteome</keyword>
<keyword evidence="2" id="KW-0808">Transferase</keyword>
<gene>
    <name evidence="2" type="ORF">HNR15_001637</name>
</gene>
<name>A0A853DI06_9MICO</name>
<dbReference type="InterPro" id="IPR011009">
    <property type="entry name" value="Kinase-like_dom_sf"/>
</dbReference>
<keyword evidence="2" id="KW-0418">Kinase</keyword>
<evidence type="ECO:0000259" key="1">
    <source>
        <dbReference type="Pfam" id="PF01636"/>
    </source>
</evidence>
<proteinExistence type="predicted"/>
<reference evidence="2 3" key="1">
    <citation type="submission" date="2020-07" db="EMBL/GenBank/DDBJ databases">
        <title>Sequencing the genomes of 1000 actinobacteria strains.</title>
        <authorList>
            <person name="Klenk H.-P."/>
        </authorList>
    </citation>
    <scope>NUCLEOTIDE SEQUENCE [LARGE SCALE GENOMIC DNA]</scope>
    <source>
        <strain evidence="2 3">DSM 29531</strain>
    </source>
</reference>
<dbReference type="InterPro" id="IPR002575">
    <property type="entry name" value="Aminoglycoside_PTrfase"/>
</dbReference>
<dbReference type="AlphaFoldDB" id="A0A853DI06"/>
<dbReference type="Gene3D" id="3.90.1200.10">
    <property type="match status" value="1"/>
</dbReference>
<organism evidence="2 3">
    <name type="scientific">Allobranchiibius huperziae</name>
    <dbReference type="NCBI Taxonomy" id="1874116"/>
    <lineage>
        <taxon>Bacteria</taxon>
        <taxon>Bacillati</taxon>
        <taxon>Actinomycetota</taxon>
        <taxon>Actinomycetes</taxon>
        <taxon>Micrococcales</taxon>
        <taxon>Dermacoccaceae</taxon>
        <taxon>Allobranchiibius</taxon>
    </lineage>
</organism>
<evidence type="ECO:0000313" key="2">
    <source>
        <dbReference type="EMBL" id="NYJ74674.1"/>
    </source>
</evidence>
<comment type="caution">
    <text evidence="2">The sequence shown here is derived from an EMBL/GenBank/DDBJ whole genome shotgun (WGS) entry which is preliminary data.</text>
</comment>
<dbReference type="RefSeq" id="WP_179480731.1">
    <property type="nucleotide sequence ID" value="NZ_JACCFW010000001.1"/>
</dbReference>
<dbReference type="EMBL" id="JACCFW010000001">
    <property type="protein sequence ID" value="NYJ74674.1"/>
    <property type="molecule type" value="Genomic_DNA"/>
</dbReference>
<accession>A0A853DI06</accession>
<protein>
    <submittedName>
        <fullName evidence="2">Aminoglycoside/choline kinase family phosphotransferase</fullName>
    </submittedName>
</protein>
<dbReference type="SUPFAM" id="SSF56112">
    <property type="entry name" value="Protein kinase-like (PK-like)"/>
    <property type="match status" value="1"/>
</dbReference>
<sequence length="413" mass="44435">MDTQHLLVVDPAGSIELVPLPHPPQDVTSFAELVAVLGPEREVTPAGPPLRGPGQVVHRVRGKVTTPSSSISDELRPLVSTALDEERGGPVPLERAAWCRAGWAEQTAAWVDEVLAQRGEHRTGRSTILKSWGLSQVERIPTSNGIRYLKACSPLFAHEPVTTAWLADAAPAVVPGVLAIDEARACLLMHALPPAMTAMTVEQERLATCTAMAQMQEAVAGRMNELRASGAPDRRLSSTSRELVSMLQNGLTAGHLDGRRHRELETGVQRALALLDELADCGLPDDALVHGDLYPANVVVASSGAVIFDWSDACLGHPVLDLAHLCADRPRTARAELDWGAPWVQAYLEPWRERCTESQLKRALALAGVADLAFQAVTYERIQASMEPDERQDPDGGATARALGALVDNLPAR</sequence>